<protein>
    <submittedName>
        <fullName evidence="2">Uncharacterized protein</fullName>
    </submittedName>
</protein>
<name>G9MTB6_HYPVG</name>
<evidence type="ECO:0000313" key="3">
    <source>
        <dbReference type="Proteomes" id="UP000007115"/>
    </source>
</evidence>
<feature type="region of interest" description="Disordered" evidence="1">
    <location>
        <begin position="85"/>
        <end position="108"/>
    </location>
</feature>
<dbReference type="Proteomes" id="UP000007115">
    <property type="component" value="Unassembled WGS sequence"/>
</dbReference>
<dbReference type="InParanoid" id="G9MTB6"/>
<accession>G9MTB6</accession>
<comment type="caution">
    <text evidence="2">The sequence shown here is derived from an EMBL/GenBank/DDBJ whole genome shotgun (WGS) entry which is preliminary data.</text>
</comment>
<dbReference type="RefSeq" id="XP_013956540.1">
    <property type="nucleotide sequence ID" value="XM_014101065.1"/>
</dbReference>
<proteinExistence type="predicted"/>
<evidence type="ECO:0000256" key="1">
    <source>
        <dbReference type="SAM" id="MobiDB-lite"/>
    </source>
</evidence>
<dbReference type="EMBL" id="ABDF02000006">
    <property type="protein sequence ID" value="EHK22316.1"/>
    <property type="molecule type" value="Genomic_DNA"/>
</dbReference>
<feature type="compositionally biased region" description="Basic and acidic residues" evidence="1">
    <location>
        <begin position="87"/>
        <end position="96"/>
    </location>
</feature>
<organism evidence="2 3">
    <name type="scientific">Hypocrea virens (strain Gv29-8 / FGSC 10586)</name>
    <name type="common">Gliocladium virens</name>
    <name type="synonym">Trichoderma virens</name>
    <dbReference type="NCBI Taxonomy" id="413071"/>
    <lineage>
        <taxon>Eukaryota</taxon>
        <taxon>Fungi</taxon>
        <taxon>Dikarya</taxon>
        <taxon>Ascomycota</taxon>
        <taxon>Pezizomycotina</taxon>
        <taxon>Sordariomycetes</taxon>
        <taxon>Hypocreomycetidae</taxon>
        <taxon>Hypocreales</taxon>
        <taxon>Hypocreaceae</taxon>
        <taxon>Trichoderma</taxon>
    </lineage>
</organism>
<sequence>MQNPSGTNTRCCSMLISAPLDATELLVRCALLHSERRAALHVSGESRIAPEPVRALLSSQPDLPEPLRECIMQLQFFPATHRTIMSGRDKIRKETSAAKGPTKGPTRI</sequence>
<dbReference type="VEuPathDB" id="FungiDB:TRIVIDRAFT_216000"/>
<reference evidence="2 3" key="1">
    <citation type="journal article" date="2011" name="Genome Biol.">
        <title>Comparative genome sequence analysis underscores mycoparasitism as the ancestral life style of Trichoderma.</title>
        <authorList>
            <person name="Kubicek C.P."/>
            <person name="Herrera-Estrella A."/>
            <person name="Seidl-Seiboth V."/>
            <person name="Martinez D.A."/>
            <person name="Druzhinina I.S."/>
            <person name="Thon M."/>
            <person name="Zeilinger S."/>
            <person name="Casas-Flores S."/>
            <person name="Horwitz B.A."/>
            <person name="Mukherjee P.K."/>
            <person name="Mukherjee M."/>
            <person name="Kredics L."/>
            <person name="Alcaraz L.D."/>
            <person name="Aerts A."/>
            <person name="Antal Z."/>
            <person name="Atanasova L."/>
            <person name="Cervantes-Badillo M.G."/>
            <person name="Challacombe J."/>
            <person name="Chertkov O."/>
            <person name="McCluskey K."/>
            <person name="Coulpier F."/>
            <person name="Deshpande N."/>
            <person name="von Doehren H."/>
            <person name="Ebbole D.J."/>
            <person name="Esquivel-Naranjo E.U."/>
            <person name="Fekete E."/>
            <person name="Flipphi M."/>
            <person name="Glaser F."/>
            <person name="Gomez-Rodriguez E.Y."/>
            <person name="Gruber S."/>
            <person name="Han C."/>
            <person name="Henrissat B."/>
            <person name="Hermosa R."/>
            <person name="Hernandez-Onate M."/>
            <person name="Karaffa L."/>
            <person name="Kosti I."/>
            <person name="Le Crom S."/>
            <person name="Lindquist E."/>
            <person name="Lucas S."/>
            <person name="Luebeck M."/>
            <person name="Luebeck P.S."/>
            <person name="Margeot A."/>
            <person name="Metz B."/>
            <person name="Misra M."/>
            <person name="Nevalainen H."/>
            <person name="Omann M."/>
            <person name="Packer N."/>
            <person name="Perrone G."/>
            <person name="Uresti-Rivera E.E."/>
            <person name="Salamov A."/>
            <person name="Schmoll M."/>
            <person name="Seiboth B."/>
            <person name="Shapiro H."/>
            <person name="Sukno S."/>
            <person name="Tamayo-Ramos J.A."/>
            <person name="Tisch D."/>
            <person name="Wiest A."/>
            <person name="Wilkinson H.H."/>
            <person name="Zhang M."/>
            <person name="Coutinho P.M."/>
            <person name="Kenerley C.M."/>
            <person name="Monte E."/>
            <person name="Baker S.E."/>
            <person name="Grigoriev I.V."/>
        </authorList>
    </citation>
    <scope>NUCLEOTIDE SEQUENCE [LARGE SCALE GENOMIC DNA]</scope>
    <source>
        <strain evidence="3">Gv29-8 / FGSC 10586</strain>
    </source>
</reference>
<dbReference type="AlphaFoldDB" id="G9MTB6"/>
<evidence type="ECO:0000313" key="2">
    <source>
        <dbReference type="EMBL" id="EHK22316.1"/>
    </source>
</evidence>
<dbReference type="HOGENOM" id="CLU_2197339_0_0_1"/>
<keyword evidence="3" id="KW-1185">Reference proteome</keyword>
<dbReference type="GeneID" id="25791035"/>
<gene>
    <name evidence="2" type="ORF">TRIVIDRAFT_216000</name>
</gene>